<dbReference type="RefSeq" id="WP_093371904.1">
    <property type="nucleotide sequence ID" value="NZ_FOQA01000005.1"/>
</dbReference>
<name>A0A1I3EJ60_9FIRM</name>
<dbReference type="Proteomes" id="UP000199287">
    <property type="component" value="Unassembled WGS sequence"/>
</dbReference>
<sequence>MIRKHLKSEKGQSLVEFALVLPILLILMSFTLDMAQAINSKMNVQHLAGEMVKAHTYFHRGGIENPGEHLSFDSRDDLIDHLVSESPLNEDGLTYKIIEGEVRDRTYVGKYWESSGNPGESRRFYGAHNTDTIQYITVEIEYTMDFGMFMTKAAFGDNIILSDKLTAAMYLGSDGDWPDPI</sequence>
<dbReference type="Pfam" id="PF07811">
    <property type="entry name" value="TadE"/>
    <property type="match status" value="1"/>
</dbReference>
<proteinExistence type="predicted"/>
<feature type="domain" description="TadE-like" evidence="1">
    <location>
        <begin position="11"/>
        <end position="48"/>
    </location>
</feature>
<organism evidence="2 3">
    <name type="scientific">Tindallia magadiensis</name>
    <dbReference type="NCBI Taxonomy" id="69895"/>
    <lineage>
        <taxon>Bacteria</taxon>
        <taxon>Bacillati</taxon>
        <taxon>Bacillota</taxon>
        <taxon>Clostridia</taxon>
        <taxon>Peptostreptococcales</taxon>
        <taxon>Tindalliaceae</taxon>
        <taxon>Tindallia</taxon>
    </lineage>
</organism>
<keyword evidence="3" id="KW-1185">Reference proteome</keyword>
<evidence type="ECO:0000259" key="1">
    <source>
        <dbReference type="Pfam" id="PF07811"/>
    </source>
</evidence>
<evidence type="ECO:0000313" key="2">
    <source>
        <dbReference type="EMBL" id="SFH98996.1"/>
    </source>
</evidence>
<evidence type="ECO:0000313" key="3">
    <source>
        <dbReference type="Proteomes" id="UP000199287"/>
    </source>
</evidence>
<dbReference type="EMBL" id="FOQA01000005">
    <property type="protein sequence ID" value="SFH98996.1"/>
    <property type="molecule type" value="Genomic_DNA"/>
</dbReference>
<reference evidence="3" key="1">
    <citation type="submission" date="2016-10" db="EMBL/GenBank/DDBJ databases">
        <authorList>
            <person name="Varghese N."/>
            <person name="Submissions S."/>
        </authorList>
    </citation>
    <scope>NUCLEOTIDE SEQUENCE [LARGE SCALE GENOMIC DNA]</scope>
    <source>
        <strain evidence="3">Z-7934</strain>
    </source>
</reference>
<dbReference type="AlphaFoldDB" id="A0A1I3EJ60"/>
<dbReference type="InterPro" id="IPR012495">
    <property type="entry name" value="TadE-like_dom"/>
</dbReference>
<accession>A0A1I3EJ60</accession>
<dbReference type="STRING" id="69895.SAMN05192551_10528"/>
<gene>
    <name evidence="2" type="ORF">SAMN05192551_10528</name>
</gene>
<protein>
    <submittedName>
        <fullName evidence="2">TadE-like protein</fullName>
    </submittedName>
</protein>